<reference evidence="4" key="1">
    <citation type="journal article" date="2007" name="ISME J.">
        <title>Fosmids of novel marine Planctomycetes from the Namibian and Oregon coast upwelling systems and their cross-comparison with planctomycete genomes.</title>
        <authorList>
            <person name="Woebken D."/>
            <person name="Teeling H."/>
            <person name="Wecker P."/>
            <person name="Dumitriu A."/>
            <person name="Kostadinov I."/>
            <person name="DeLong E.F."/>
            <person name="Amann R."/>
            <person name="Gloeckner F.O."/>
        </authorList>
    </citation>
    <scope>NUCLEOTIDE SEQUENCE</scope>
</reference>
<sequence>MSVLAGFNHFSSWPNSLNFKFGFTSMKNRFWIKDVFFIACGMTGIGLLAVFLLESDNIERPQSLRTGGKQLADIKAVAQKIDDRFQQACRDAGLETASRADDLTILRRAALGLAGTLPSVEEIRELEQVEPGDRVNWFVSRLLEDQRTSSYLAERFARVFVGVDEGPFLIFRRRRFVAWLDEQLHANRPYDQIIRELLMDDGIWTDSPAVNFYTYNIIPGGEESKPDPVRLAGRTSRAFLGMRIDCLQCHDDFLGNINLGSAEDLASGQQLDFHRLASFFGDVENSIVGIRDNSQSPTYEYRLLDEEEEEAIQPQVPFNRQLDAGQGDLRYRLAKWVTHPRNRPFARAAVNRVWAIMLGRGLVDPVDDISLEGPFPGPLEILTDDFIENEFDLHRLIRIIAFTRAFQSESAADFEVTNEHMDHWAVFPMVRLRPEQVAGSVIQSTSLITIDSTAHILTRLTQFGQQNEFVDRYGDLGEDEFLDRGETVTQRLLLLNGNMIDGRVSNGLNSPAHIGFLAPDPETALEAVYLATLTRLPSDGEARHFRSQLKELRGDEYNSKIQDIYWTLINSVEFVWNH</sequence>
<proteinExistence type="predicted"/>
<dbReference type="InterPro" id="IPR011444">
    <property type="entry name" value="DUF1549"/>
</dbReference>
<gene>
    <name evidence="4" type="ORF">5H12_10</name>
</gene>
<dbReference type="PANTHER" id="PTHR35889:SF3">
    <property type="entry name" value="F-BOX DOMAIN-CONTAINING PROTEIN"/>
    <property type="match status" value="1"/>
</dbReference>
<protein>
    <recommendedName>
        <fullName evidence="5">DUF1553 domain-containing protein</fullName>
    </recommendedName>
</protein>
<keyword evidence="1" id="KW-1133">Transmembrane helix</keyword>
<name>A9LGQ1_9BACT</name>
<dbReference type="EMBL" id="EF591884">
    <property type="protein sequence ID" value="ABX10572.1"/>
    <property type="molecule type" value="Genomic_DNA"/>
</dbReference>
<evidence type="ECO:0000256" key="1">
    <source>
        <dbReference type="SAM" id="Phobius"/>
    </source>
</evidence>
<feature type="domain" description="DUF1549" evidence="2">
    <location>
        <begin position="80"/>
        <end position="258"/>
    </location>
</feature>
<keyword evidence="1" id="KW-0472">Membrane</keyword>
<evidence type="ECO:0000259" key="3">
    <source>
        <dbReference type="Pfam" id="PF07587"/>
    </source>
</evidence>
<keyword evidence="1" id="KW-0812">Transmembrane</keyword>
<evidence type="ECO:0000313" key="4">
    <source>
        <dbReference type="EMBL" id="ABX10572.1"/>
    </source>
</evidence>
<feature type="transmembrane region" description="Helical" evidence="1">
    <location>
        <begin position="35"/>
        <end position="53"/>
    </location>
</feature>
<dbReference type="InterPro" id="IPR022655">
    <property type="entry name" value="DUF1553"/>
</dbReference>
<dbReference type="AlphaFoldDB" id="A9LGQ1"/>
<dbReference type="Pfam" id="PF07587">
    <property type="entry name" value="PSD1"/>
    <property type="match status" value="1"/>
</dbReference>
<evidence type="ECO:0008006" key="5">
    <source>
        <dbReference type="Google" id="ProtNLM"/>
    </source>
</evidence>
<accession>A9LGQ1</accession>
<dbReference type="PANTHER" id="PTHR35889">
    <property type="entry name" value="CYCLOINULO-OLIGOSACCHARIDE FRUCTANOTRANSFERASE-RELATED"/>
    <property type="match status" value="1"/>
</dbReference>
<dbReference type="Pfam" id="PF07583">
    <property type="entry name" value="PSCyt2"/>
    <property type="match status" value="1"/>
</dbReference>
<organism evidence="4">
    <name type="scientific">uncultured planctomycete 5H12</name>
    <dbReference type="NCBI Taxonomy" id="455067"/>
    <lineage>
        <taxon>Bacteria</taxon>
        <taxon>Pseudomonadati</taxon>
        <taxon>Planctomycetota</taxon>
        <taxon>Planctomycetia</taxon>
        <taxon>Planctomycetales</taxon>
        <taxon>environmental samples</taxon>
    </lineage>
</organism>
<feature type="domain" description="DUF1553" evidence="3">
    <location>
        <begin position="330"/>
        <end position="448"/>
    </location>
</feature>
<evidence type="ECO:0000259" key="2">
    <source>
        <dbReference type="Pfam" id="PF07583"/>
    </source>
</evidence>